<keyword evidence="3" id="KW-1185">Reference proteome</keyword>
<dbReference type="EMBL" id="OOIL02001079">
    <property type="protein sequence ID" value="VFQ71751.1"/>
    <property type="molecule type" value="Genomic_DNA"/>
</dbReference>
<reference evidence="2 3" key="1">
    <citation type="submission" date="2018-04" db="EMBL/GenBank/DDBJ databases">
        <authorList>
            <person name="Vogel A."/>
        </authorList>
    </citation>
    <scope>NUCLEOTIDE SEQUENCE [LARGE SCALE GENOMIC DNA]</scope>
</reference>
<dbReference type="PANTHER" id="PTHR31672:SF13">
    <property type="entry name" value="F-BOX PROTEIN CPR30-LIKE"/>
    <property type="match status" value="1"/>
</dbReference>
<dbReference type="InterPro" id="IPR036047">
    <property type="entry name" value="F-box-like_dom_sf"/>
</dbReference>
<dbReference type="PROSITE" id="PS50181">
    <property type="entry name" value="FBOX"/>
    <property type="match status" value="1"/>
</dbReference>
<dbReference type="InterPro" id="IPR017451">
    <property type="entry name" value="F-box-assoc_interact_dom"/>
</dbReference>
<dbReference type="Gene3D" id="1.20.1280.50">
    <property type="match status" value="1"/>
</dbReference>
<dbReference type="InterPro" id="IPR001810">
    <property type="entry name" value="F-box_dom"/>
</dbReference>
<dbReference type="InterPro" id="IPR013187">
    <property type="entry name" value="F-box-assoc_dom_typ3"/>
</dbReference>
<evidence type="ECO:0000313" key="3">
    <source>
        <dbReference type="Proteomes" id="UP000595140"/>
    </source>
</evidence>
<dbReference type="InterPro" id="IPR050796">
    <property type="entry name" value="SCF_F-box_component"/>
</dbReference>
<dbReference type="Proteomes" id="UP000595140">
    <property type="component" value="Unassembled WGS sequence"/>
</dbReference>
<evidence type="ECO:0000313" key="2">
    <source>
        <dbReference type="EMBL" id="VFQ71751.1"/>
    </source>
</evidence>
<sequence>MSDYLAPESLAKEMKNMPQYLPPEVTTLILSRLPVESAVKCTAVCKSWYALIKDPSFISSHLHQAASLQDDFLLLCYLDCDERAPLRTVYDLRRDNDAFEEYKKFPLPSKPGLDGSYIVGTCNGLICLSRVEEGAWNIVLFNPSIRKRLIFPEPDLPAPNSPRERHYYALLGFGFDSASNDYKVLLRVPSDADADADDLAEVWLFSLNRHSWTRLTDDSPKHDCWAFPRPVFVKGALHYGLYLDMILAFNISTESFFVINIPNALVPFAPQMSLIEYEDSIALFNCHGSHELWVMKEYGVDSSWTMVFHSTDKNRGLVFGTNVLDVFGVRKTGRLFLNVSREQELGCELATLELNCHNKEHQKELQLRRVGVLDDFHYSHFGRYEESMVLLDNGEEDVVAEAV</sequence>
<dbReference type="SMART" id="SM00256">
    <property type="entry name" value="FBOX"/>
    <property type="match status" value="1"/>
</dbReference>
<dbReference type="PANTHER" id="PTHR31672">
    <property type="entry name" value="BNACNNG10540D PROTEIN"/>
    <property type="match status" value="1"/>
</dbReference>
<dbReference type="SUPFAM" id="SSF81383">
    <property type="entry name" value="F-box domain"/>
    <property type="match status" value="1"/>
</dbReference>
<evidence type="ECO:0000259" key="1">
    <source>
        <dbReference type="PROSITE" id="PS50181"/>
    </source>
</evidence>
<proteinExistence type="predicted"/>
<accession>A0A484L6A3</accession>
<protein>
    <recommendedName>
        <fullName evidence="1">F-box domain-containing protein</fullName>
    </recommendedName>
</protein>
<dbReference type="Pfam" id="PF12937">
    <property type="entry name" value="F-box-like"/>
    <property type="match status" value="1"/>
</dbReference>
<gene>
    <name evidence="2" type="ORF">CCAM_LOCUS13527</name>
</gene>
<name>A0A484L6A3_9ASTE</name>
<dbReference type="AlphaFoldDB" id="A0A484L6A3"/>
<feature type="domain" description="F-box" evidence="1">
    <location>
        <begin position="15"/>
        <end position="61"/>
    </location>
</feature>
<organism evidence="2 3">
    <name type="scientific">Cuscuta campestris</name>
    <dbReference type="NCBI Taxonomy" id="132261"/>
    <lineage>
        <taxon>Eukaryota</taxon>
        <taxon>Viridiplantae</taxon>
        <taxon>Streptophyta</taxon>
        <taxon>Embryophyta</taxon>
        <taxon>Tracheophyta</taxon>
        <taxon>Spermatophyta</taxon>
        <taxon>Magnoliopsida</taxon>
        <taxon>eudicotyledons</taxon>
        <taxon>Gunneridae</taxon>
        <taxon>Pentapetalae</taxon>
        <taxon>asterids</taxon>
        <taxon>lamiids</taxon>
        <taxon>Solanales</taxon>
        <taxon>Convolvulaceae</taxon>
        <taxon>Cuscuteae</taxon>
        <taxon>Cuscuta</taxon>
        <taxon>Cuscuta subgen. Grammica</taxon>
        <taxon>Cuscuta sect. Cleistogrammica</taxon>
    </lineage>
</organism>
<dbReference type="OrthoDB" id="610337at2759"/>
<dbReference type="Pfam" id="PF08268">
    <property type="entry name" value="FBA_3"/>
    <property type="match status" value="1"/>
</dbReference>
<dbReference type="NCBIfam" id="TIGR01640">
    <property type="entry name" value="F_box_assoc_1"/>
    <property type="match status" value="1"/>
</dbReference>
<dbReference type="CDD" id="cd22157">
    <property type="entry name" value="F-box_AtFBW1-like"/>
    <property type="match status" value="1"/>
</dbReference>